<accession>A0A3B6PKK5</accession>
<dbReference type="Gramene" id="TraesCS6B02G200700.1">
    <property type="protein sequence ID" value="TraesCS6B02G200700.1.cds1"/>
    <property type="gene ID" value="TraesCS6B02G200700"/>
</dbReference>
<dbReference type="EnsemblPlants" id="TraesCS6B02G200700.1">
    <property type="protein sequence ID" value="TraesCS6B02G200700.1.cds1"/>
    <property type="gene ID" value="TraesCS6B02G200700"/>
</dbReference>
<dbReference type="InterPro" id="IPR032675">
    <property type="entry name" value="LRR_dom_sf"/>
</dbReference>
<dbReference type="Gramene" id="TraesNOR6B03G03539400.1">
    <property type="protein sequence ID" value="TraesNOR6B03G03539400.1.CDS1"/>
    <property type="gene ID" value="TraesNOR6B03G03539400"/>
</dbReference>
<dbReference type="CDD" id="cd22160">
    <property type="entry name" value="F-box_AtFBL13-like"/>
    <property type="match status" value="1"/>
</dbReference>
<organism evidence="2">
    <name type="scientific">Triticum aestivum</name>
    <name type="common">Wheat</name>
    <dbReference type="NCBI Taxonomy" id="4565"/>
    <lineage>
        <taxon>Eukaryota</taxon>
        <taxon>Viridiplantae</taxon>
        <taxon>Streptophyta</taxon>
        <taxon>Embryophyta</taxon>
        <taxon>Tracheophyta</taxon>
        <taxon>Spermatophyta</taxon>
        <taxon>Magnoliopsida</taxon>
        <taxon>Liliopsida</taxon>
        <taxon>Poales</taxon>
        <taxon>Poaceae</taxon>
        <taxon>BOP clade</taxon>
        <taxon>Pooideae</taxon>
        <taxon>Triticodae</taxon>
        <taxon>Triticeae</taxon>
        <taxon>Triticinae</taxon>
        <taxon>Triticum</taxon>
    </lineage>
</organism>
<dbReference type="PROSITE" id="PS50181">
    <property type="entry name" value="FBOX"/>
    <property type="match status" value="1"/>
</dbReference>
<dbReference type="InterPro" id="IPR036047">
    <property type="entry name" value="F-box-like_dom_sf"/>
</dbReference>
<name>A0A3B6PKK5_WHEAT</name>
<dbReference type="Gene3D" id="1.20.1280.50">
    <property type="match status" value="1"/>
</dbReference>
<dbReference type="Gramene" id="TraesCS6B03G0515600.1">
    <property type="protein sequence ID" value="TraesCS6B03G0515600.1.CDS1"/>
    <property type="gene ID" value="TraesCS6B03G0515600"/>
</dbReference>
<dbReference type="AlphaFoldDB" id="A0A3B6PKK5"/>
<dbReference type="Pfam" id="PF24758">
    <property type="entry name" value="LRR_At5g56370"/>
    <property type="match status" value="1"/>
</dbReference>
<evidence type="ECO:0000259" key="1">
    <source>
        <dbReference type="PROSITE" id="PS50181"/>
    </source>
</evidence>
<protein>
    <recommendedName>
        <fullName evidence="1">F-box domain-containing protein</fullName>
    </recommendedName>
</protein>
<dbReference type="Pfam" id="PF00646">
    <property type="entry name" value="F-box"/>
    <property type="match status" value="1"/>
</dbReference>
<evidence type="ECO:0000313" key="2">
    <source>
        <dbReference type="EnsemblPlants" id="TraesCS6B02G200700.1.cds1"/>
    </source>
</evidence>
<feature type="domain" description="F-box" evidence="1">
    <location>
        <begin position="3"/>
        <end position="53"/>
    </location>
</feature>
<dbReference type="InterPro" id="IPR055411">
    <property type="entry name" value="LRR_FXL15/At3g58940/PEG3-like"/>
</dbReference>
<dbReference type="InterPro" id="IPR055302">
    <property type="entry name" value="F-box_dom-containing"/>
</dbReference>
<dbReference type="InterPro" id="IPR001810">
    <property type="entry name" value="F-box_dom"/>
</dbReference>
<reference evidence="2" key="2">
    <citation type="submission" date="2018-10" db="UniProtKB">
        <authorList>
            <consortium name="EnsemblPlants"/>
        </authorList>
    </citation>
    <scope>IDENTIFICATION</scope>
</reference>
<sequence>MAADRLSALPDDLLQHILSFAPEREAAASAVLSRRWRTLWRRESALDLDIRPYMAADEGQDLRNSPSPLDALLSDAVAALAAFPRRGGGTVLKRLTLFLDLNDVDSSYDSVDDPEPVDDGRVAGLLADPAAAGLEEVLIGCEHGRMRTTTYGLPLASMACAATLRVLELESCNFEPPLSPRRAFPCLTELRLRHCFFKEGCLQAMVDAAPALTSLSLDRVSQQPPDSAFQAMPAYCWVPFRLRCLTATTLELKTYSVGAEEEDLARIGIELDMPSLRYFRYTGDAIKLSLASPAPGLSSVDLNASLRGEQSQWEPTSRMLVSFSSTRALKLHVNCMNDIIYGEEEHGGAILPTFPNLKLLELDEFFEYTSSSAALAMARLLRSCPVMSELRLNLNMTRWYRDDEPKTNDPARSPFAQSMDRFNRLASMTASSRRVSELPAVLTDDGAFTCLQTSLRKVTLQFNANELDCFQVQLAKFLVENAMVLEEMHVDDGNTFWLDHLCNKLERWRADSFRRRNLTDTARFRVHHLE</sequence>
<dbReference type="SUPFAM" id="SSF52047">
    <property type="entry name" value="RNI-like"/>
    <property type="match status" value="1"/>
</dbReference>
<evidence type="ECO:0000313" key="3">
    <source>
        <dbReference type="Proteomes" id="UP000019116"/>
    </source>
</evidence>
<dbReference type="Proteomes" id="UP000019116">
    <property type="component" value="Chromosome 6B"/>
</dbReference>
<dbReference type="OMA" id="NCMNDII"/>
<dbReference type="Gene3D" id="3.80.10.10">
    <property type="entry name" value="Ribonuclease Inhibitor"/>
    <property type="match status" value="1"/>
</dbReference>
<proteinExistence type="predicted"/>
<dbReference type="PANTHER" id="PTHR32141:SF185">
    <property type="entry name" value="F-BOX DOMAIN-CONTAINING PROTEIN"/>
    <property type="match status" value="1"/>
</dbReference>
<dbReference type="STRING" id="4565.A0A3B6PKK5"/>
<dbReference type="PANTHER" id="PTHR32141">
    <property type="match status" value="1"/>
</dbReference>
<dbReference type="SUPFAM" id="SSF81383">
    <property type="entry name" value="F-box domain"/>
    <property type="match status" value="1"/>
</dbReference>
<reference evidence="2" key="1">
    <citation type="submission" date="2018-08" db="EMBL/GenBank/DDBJ databases">
        <authorList>
            <person name="Rossello M."/>
        </authorList>
    </citation>
    <scope>NUCLEOTIDE SEQUENCE [LARGE SCALE GENOMIC DNA]</scope>
    <source>
        <strain evidence="2">cv. Chinese Spring</strain>
    </source>
</reference>
<dbReference type="InterPro" id="IPR053781">
    <property type="entry name" value="F-box_AtFBL13-like"/>
</dbReference>
<keyword evidence="3" id="KW-1185">Reference proteome</keyword>